<accession>A0A482XWV9</accession>
<dbReference type="InterPro" id="IPR014729">
    <property type="entry name" value="Rossmann-like_a/b/a_fold"/>
</dbReference>
<name>A0A482XWV9_9EURY</name>
<proteinExistence type="inferred from homology"/>
<dbReference type="PRINTS" id="PR01438">
    <property type="entry name" value="UNVRSLSTRESS"/>
</dbReference>
<feature type="domain" description="UspA" evidence="2">
    <location>
        <begin position="157"/>
        <end position="295"/>
    </location>
</feature>
<evidence type="ECO:0000313" key="3">
    <source>
        <dbReference type="EMBL" id="RZH66463.1"/>
    </source>
</evidence>
<dbReference type="PANTHER" id="PTHR46268">
    <property type="entry name" value="STRESS RESPONSE PROTEIN NHAX"/>
    <property type="match status" value="1"/>
</dbReference>
<sequence length="302" mass="32270">MTAAATDTTFDHLLFPTDGSEGAAVALDHVLEIAAEHGSTVHVLTVIDMALYSPFQREGAVVDALKQEGDRIVREAADRAADRGVETVTEVRSGDPYREILDYAAAHDIDLTVMPTHGRRGLERFLLGSTTERVVRRADGPVLTIRPDAETPATYPYRRVLAPTDGSECAKDAVELSVDIADTTGAALHLLTVVDTVSVGVDVRSEIKTAMLEAAADEIIDEASSIAETRGVAPAAETVAYGSSVTDEIRSHIEAHDIDLVVVGTHGRTGFDRYVLGSITEYLVRTAPVPVLTVREPIATDS</sequence>
<dbReference type="CDD" id="cd00293">
    <property type="entry name" value="USP-like"/>
    <property type="match status" value="2"/>
</dbReference>
<comment type="similarity">
    <text evidence="1">Belongs to the universal stress protein A family.</text>
</comment>
<dbReference type="OrthoDB" id="105697at2157"/>
<dbReference type="Gene3D" id="3.40.50.620">
    <property type="entry name" value="HUPs"/>
    <property type="match status" value="2"/>
</dbReference>
<dbReference type="Pfam" id="PF00582">
    <property type="entry name" value="Usp"/>
    <property type="match status" value="2"/>
</dbReference>
<dbReference type="InterPro" id="IPR006016">
    <property type="entry name" value="UspA"/>
</dbReference>
<evidence type="ECO:0000259" key="2">
    <source>
        <dbReference type="Pfam" id="PF00582"/>
    </source>
</evidence>
<dbReference type="InterPro" id="IPR006015">
    <property type="entry name" value="Universal_stress_UspA"/>
</dbReference>
<reference evidence="3 4" key="1">
    <citation type="submission" date="2019-02" db="EMBL/GenBank/DDBJ databases">
        <title>Genome analysis provides insights into bioremediation potentialities and Haloocin production by Natrinema altunense strain 4.1R isolated from Chott Douz in Tunisian desert.</title>
        <authorList>
            <person name="Najjari A."/>
            <person name="Youssef N."/>
            <person name="Ben Dhia O."/>
            <person name="Ferjani R."/>
            <person name="El Hidri D."/>
            <person name="Ouzari H.I."/>
            <person name="Cherif A."/>
        </authorList>
    </citation>
    <scope>NUCLEOTIDE SEQUENCE [LARGE SCALE GENOMIC DNA]</scope>
    <source>
        <strain evidence="3 4">4.1R</strain>
    </source>
</reference>
<comment type="caution">
    <text evidence="3">The sequence shown here is derived from an EMBL/GenBank/DDBJ whole genome shotgun (WGS) entry which is preliminary data.</text>
</comment>
<feature type="domain" description="UspA" evidence="2">
    <location>
        <begin position="10"/>
        <end position="146"/>
    </location>
</feature>
<gene>
    <name evidence="3" type="ORF">ELS17_17455</name>
</gene>
<dbReference type="Proteomes" id="UP000292704">
    <property type="component" value="Unassembled WGS sequence"/>
</dbReference>
<dbReference type="RefSeq" id="WP_130171698.1">
    <property type="nucleotide sequence ID" value="NZ_SHMR01000009.1"/>
</dbReference>
<dbReference type="EMBL" id="SHMR01000009">
    <property type="protein sequence ID" value="RZH66463.1"/>
    <property type="molecule type" value="Genomic_DNA"/>
</dbReference>
<evidence type="ECO:0000313" key="4">
    <source>
        <dbReference type="Proteomes" id="UP000292704"/>
    </source>
</evidence>
<dbReference type="PANTHER" id="PTHR46268:SF6">
    <property type="entry name" value="UNIVERSAL STRESS PROTEIN UP12"/>
    <property type="match status" value="1"/>
</dbReference>
<dbReference type="SUPFAM" id="SSF52402">
    <property type="entry name" value="Adenine nucleotide alpha hydrolases-like"/>
    <property type="match status" value="2"/>
</dbReference>
<protein>
    <submittedName>
        <fullName evidence="3">Universal stress protein</fullName>
    </submittedName>
</protein>
<dbReference type="AlphaFoldDB" id="A0A482XWV9"/>
<organism evidence="3 4">
    <name type="scientific">Natrinema altunense</name>
    <dbReference type="NCBI Taxonomy" id="222984"/>
    <lineage>
        <taxon>Archaea</taxon>
        <taxon>Methanobacteriati</taxon>
        <taxon>Methanobacteriota</taxon>
        <taxon>Stenosarchaea group</taxon>
        <taxon>Halobacteria</taxon>
        <taxon>Halobacteriales</taxon>
        <taxon>Natrialbaceae</taxon>
        <taxon>Natrinema</taxon>
    </lineage>
</organism>
<evidence type="ECO:0000256" key="1">
    <source>
        <dbReference type="ARBA" id="ARBA00008791"/>
    </source>
</evidence>